<name>A0A0A9BTW9_ARUDO</name>
<reference evidence="1" key="1">
    <citation type="submission" date="2014-09" db="EMBL/GenBank/DDBJ databases">
        <authorList>
            <person name="Magalhaes I.L.F."/>
            <person name="Oliveira U."/>
            <person name="Santos F.R."/>
            <person name="Vidigal T.H.D.A."/>
            <person name="Brescovit A.D."/>
            <person name="Santos A.J."/>
        </authorList>
    </citation>
    <scope>NUCLEOTIDE SEQUENCE</scope>
    <source>
        <tissue evidence="1">Shoot tissue taken approximately 20 cm above the soil surface</tissue>
    </source>
</reference>
<reference evidence="1" key="2">
    <citation type="journal article" date="2015" name="Data Brief">
        <title>Shoot transcriptome of the giant reed, Arundo donax.</title>
        <authorList>
            <person name="Barrero R.A."/>
            <person name="Guerrero F.D."/>
            <person name="Moolhuijzen P."/>
            <person name="Goolsby J.A."/>
            <person name="Tidwell J."/>
            <person name="Bellgard S.E."/>
            <person name="Bellgard M.I."/>
        </authorList>
    </citation>
    <scope>NUCLEOTIDE SEQUENCE</scope>
    <source>
        <tissue evidence="1">Shoot tissue taken approximately 20 cm above the soil surface</tissue>
    </source>
</reference>
<evidence type="ECO:0000313" key="1">
    <source>
        <dbReference type="EMBL" id="JAD65613.1"/>
    </source>
</evidence>
<dbReference type="AlphaFoldDB" id="A0A0A9BTW9"/>
<proteinExistence type="predicted"/>
<organism evidence="1">
    <name type="scientific">Arundo donax</name>
    <name type="common">Giant reed</name>
    <name type="synonym">Donax arundinaceus</name>
    <dbReference type="NCBI Taxonomy" id="35708"/>
    <lineage>
        <taxon>Eukaryota</taxon>
        <taxon>Viridiplantae</taxon>
        <taxon>Streptophyta</taxon>
        <taxon>Embryophyta</taxon>
        <taxon>Tracheophyta</taxon>
        <taxon>Spermatophyta</taxon>
        <taxon>Magnoliopsida</taxon>
        <taxon>Liliopsida</taxon>
        <taxon>Poales</taxon>
        <taxon>Poaceae</taxon>
        <taxon>PACMAD clade</taxon>
        <taxon>Arundinoideae</taxon>
        <taxon>Arundineae</taxon>
        <taxon>Arundo</taxon>
    </lineage>
</organism>
<sequence length="51" mass="6114">MSQHLMHQIIKPLYVICYRPCLSNVKNCLIRWLCWSLSNLTPIAWHNSFQL</sequence>
<protein>
    <submittedName>
        <fullName evidence="1">Uncharacterized protein</fullName>
    </submittedName>
</protein>
<dbReference type="EMBL" id="GBRH01232282">
    <property type="protein sequence ID" value="JAD65613.1"/>
    <property type="molecule type" value="Transcribed_RNA"/>
</dbReference>
<accession>A0A0A9BTW9</accession>